<keyword evidence="4" id="KW-1185">Reference proteome</keyword>
<dbReference type="SUPFAM" id="SSF82171">
    <property type="entry name" value="DPP6 N-terminal domain-like"/>
    <property type="match status" value="1"/>
</dbReference>
<feature type="chain" id="PRO_5046353837" evidence="1">
    <location>
        <begin position="18"/>
        <end position="407"/>
    </location>
</feature>
<accession>A0ABU3GWE4</accession>
<evidence type="ECO:0000313" key="3">
    <source>
        <dbReference type="EMBL" id="MDT3404088.1"/>
    </source>
</evidence>
<dbReference type="InterPro" id="IPR015943">
    <property type="entry name" value="WD40/YVTN_repeat-like_dom_sf"/>
</dbReference>
<keyword evidence="3" id="KW-0456">Lyase</keyword>
<dbReference type="Gene3D" id="2.130.10.10">
    <property type="entry name" value="YVTN repeat-like/Quinoprotein amine dehydrogenase"/>
    <property type="match status" value="1"/>
</dbReference>
<gene>
    <name evidence="3" type="ORF">QE417_003160</name>
</gene>
<dbReference type="Proteomes" id="UP001258315">
    <property type="component" value="Unassembled WGS sequence"/>
</dbReference>
<evidence type="ECO:0000313" key="4">
    <source>
        <dbReference type="Proteomes" id="UP001258315"/>
    </source>
</evidence>
<evidence type="ECO:0000259" key="2">
    <source>
        <dbReference type="Pfam" id="PF14583"/>
    </source>
</evidence>
<dbReference type="GO" id="GO:0047487">
    <property type="term" value="F:oligogalacturonide lyase activity"/>
    <property type="evidence" value="ECO:0007669"/>
    <property type="project" value="UniProtKB-EC"/>
</dbReference>
<feature type="domain" description="Oligogalacturonate lyase" evidence="2">
    <location>
        <begin position="29"/>
        <end position="402"/>
    </location>
</feature>
<keyword evidence="1" id="KW-0732">Signal</keyword>
<dbReference type="EMBL" id="JAVLVU010000001">
    <property type="protein sequence ID" value="MDT3404088.1"/>
    <property type="molecule type" value="Genomic_DNA"/>
</dbReference>
<feature type="signal peptide" evidence="1">
    <location>
        <begin position="1"/>
        <end position="17"/>
    </location>
</feature>
<dbReference type="Pfam" id="PF14583">
    <property type="entry name" value="Pectate_lyase22"/>
    <property type="match status" value="1"/>
</dbReference>
<proteinExistence type="predicted"/>
<name>A0ABU3GWE4_9SPHI</name>
<dbReference type="InterPro" id="IPR027946">
    <property type="entry name" value="Ogl_dom"/>
</dbReference>
<organism evidence="3 4">
    <name type="scientific">Mucilaginibacter terrae</name>
    <dbReference type="NCBI Taxonomy" id="1955052"/>
    <lineage>
        <taxon>Bacteria</taxon>
        <taxon>Pseudomonadati</taxon>
        <taxon>Bacteroidota</taxon>
        <taxon>Sphingobacteriia</taxon>
        <taxon>Sphingobacteriales</taxon>
        <taxon>Sphingobacteriaceae</taxon>
        <taxon>Mucilaginibacter</taxon>
    </lineage>
</organism>
<protein>
    <submittedName>
        <fullName evidence="3">Oligogalacturonide lyase</fullName>
        <ecNumber evidence="3">4.2.2.6</ecNumber>
    </submittedName>
</protein>
<comment type="caution">
    <text evidence="3">The sequence shown here is derived from an EMBL/GenBank/DDBJ whole genome shotgun (WGS) entry which is preliminary data.</text>
</comment>
<evidence type="ECO:0000256" key="1">
    <source>
        <dbReference type="SAM" id="SignalP"/>
    </source>
</evidence>
<sequence length="407" mass="46744">MKKIVNLLLAISCFGLAANAQQVLETGGQKPMPVSEWIDKDTGHRVVRLVNREGGNTSFYFNNNPFVPQLKAEGNLMVFAGGTPKGKQLFSINLKTKEVKQLTNRAKVAGEMVCPKTSEAYYQCGDSIFAVNVNTLKERFIYAFDPEFKGRVGTINADGTYMACVKAVGDQEREIYKQYPAKKDYFQRIYNAHIEHVLYVLNTKTKELKEVNRENEWTNHLLFSPTDPNVLSYCHEGPWEKVDRIWNYNIATNKSTLLHKRTMPMEIAGHEFWSPRGNTEWFDLQKPKGQTFFLAGYDMKTGIEKIYEMNRNEWSIHFNVTADEKVFCGDGGDPGQVAKAPDGMWIYLFRPDGDKFKSEKLVNMKHHGYKFEPNVHFSPDEKWVIFRANFEGHEEIYAVEIAKAKTE</sequence>
<reference evidence="4" key="1">
    <citation type="submission" date="2023-07" db="EMBL/GenBank/DDBJ databases">
        <title>Functional and genomic diversity of the sorghum phyllosphere microbiome.</title>
        <authorList>
            <person name="Shade A."/>
        </authorList>
    </citation>
    <scope>NUCLEOTIDE SEQUENCE [LARGE SCALE GENOMIC DNA]</scope>
    <source>
        <strain evidence="4">SORGH_AS_0422</strain>
    </source>
</reference>
<dbReference type="RefSeq" id="WP_311951427.1">
    <property type="nucleotide sequence ID" value="NZ_JAVLVU010000001.1"/>
</dbReference>
<dbReference type="EC" id="4.2.2.6" evidence="3"/>